<gene>
    <name evidence="2" type="primary">FGENESH: predicted gene_11.163</name>
    <name evidence="2" type="ORF">BN2166_0056670</name>
</gene>
<evidence type="ECO:0000313" key="2">
    <source>
        <dbReference type="EMBL" id="CTR09806.1"/>
    </source>
</evidence>
<evidence type="ECO:0000256" key="1">
    <source>
        <dbReference type="SAM" id="MobiDB-lite"/>
    </source>
</evidence>
<feature type="compositionally biased region" description="Polar residues" evidence="1">
    <location>
        <begin position="1"/>
        <end position="10"/>
    </location>
</feature>
<keyword evidence="3" id="KW-1185">Reference proteome</keyword>
<feature type="compositionally biased region" description="Low complexity" evidence="1">
    <location>
        <begin position="88"/>
        <end position="109"/>
    </location>
</feature>
<protein>
    <submittedName>
        <fullName evidence="2">Uncharacterized protein</fullName>
    </submittedName>
</protein>
<name>A0A0K3CRM8_RHOTO</name>
<feature type="region of interest" description="Disordered" evidence="1">
    <location>
        <begin position="79"/>
        <end position="182"/>
    </location>
</feature>
<accession>A0A0K3CRM8</accession>
<proteinExistence type="predicted"/>
<dbReference type="EMBL" id="CWKI01000011">
    <property type="protein sequence ID" value="CTR09806.1"/>
    <property type="molecule type" value="Genomic_DNA"/>
</dbReference>
<feature type="compositionally biased region" description="Pro residues" evidence="1">
    <location>
        <begin position="110"/>
        <end position="122"/>
    </location>
</feature>
<reference evidence="2 3" key="1">
    <citation type="submission" date="2015-07" db="EMBL/GenBank/DDBJ databases">
        <authorList>
            <person name="Cajimat M.N.B."/>
            <person name="Milazzo M.L."/>
            <person name="Fulhorst C.F."/>
        </authorList>
    </citation>
    <scope>NUCLEOTIDE SEQUENCE [LARGE SCALE GENOMIC DNA]</scope>
    <source>
        <strain evidence="2">Single colony</strain>
    </source>
</reference>
<evidence type="ECO:0000313" key="3">
    <source>
        <dbReference type="Proteomes" id="UP000199069"/>
    </source>
</evidence>
<sequence>MTRTRSAPSLQQPRPYPRPRQQRKPLSADPALDSIGAVYVGWGAGKRDPAPLCCPVQAKASLVKRFGEAAVGWLSVAPQIPQPRPVPSQSTSFSSSTSASQRITTLPLGSLPPLPPLPPPLPKTSAATPLRSSSSASPAPHPSSSSSASSSRTSLTGFSATPPISYTTSTPPDYSSSSSRDYSPPLLFEEACQSGFDDTTLALPLVESRPASPKLAPTSILPLSAGQSFGFSLALSTVLEDLSPSSHTAEFVSVKREEDELSEALWSAGEDPLGNCAATDVMSEASWAW</sequence>
<dbReference type="PRINTS" id="PR01217">
    <property type="entry name" value="PRICHEXTENSN"/>
</dbReference>
<feature type="compositionally biased region" description="Low complexity" evidence="1">
    <location>
        <begin position="123"/>
        <end position="182"/>
    </location>
</feature>
<dbReference type="AlphaFoldDB" id="A0A0K3CRM8"/>
<feature type="region of interest" description="Disordered" evidence="1">
    <location>
        <begin position="1"/>
        <end position="30"/>
    </location>
</feature>
<organism evidence="2 3">
    <name type="scientific">Rhodotorula toruloides</name>
    <name type="common">Yeast</name>
    <name type="synonym">Rhodosporidium toruloides</name>
    <dbReference type="NCBI Taxonomy" id="5286"/>
    <lineage>
        <taxon>Eukaryota</taxon>
        <taxon>Fungi</taxon>
        <taxon>Dikarya</taxon>
        <taxon>Basidiomycota</taxon>
        <taxon>Pucciniomycotina</taxon>
        <taxon>Microbotryomycetes</taxon>
        <taxon>Sporidiobolales</taxon>
        <taxon>Sporidiobolaceae</taxon>
        <taxon>Rhodotorula</taxon>
    </lineage>
</organism>
<dbReference type="Proteomes" id="UP000199069">
    <property type="component" value="Unassembled WGS sequence"/>
</dbReference>